<dbReference type="EMBL" id="CP003985">
    <property type="protein sequence ID" value="AGF77902.1"/>
    <property type="molecule type" value="Genomic_DNA"/>
</dbReference>
<dbReference type="STRING" id="1167006.UWK_01341"/>
<feature type="binding site" evidence="6">
    <location>
        <position position="420"/>
    </location>
    <ligand>
        <name>Ni(2+)</name>
        <dbReference type="ChEBI" id="CHEBI:49786"/>
    </ligand>
</feature>
<gene>
    <name evidence="7" type="ordered locus">UWK_01341</name>
</gene>
<evidence type="ECO:0000256" key="6">
    <source>
        <dbReference type="PIRSR" id="PIRSR601501-1"/>
    </source>
</evidence>
<evidence type="ECO:0000256" key="1">
    <source>
        <dbReference type="ARBA" id="ARBA00001967"/>
    </source>
</evidence>
<evidence type="ECO:0000313" key="8">
    <source>
        <dbReference type="Proteomes" id="UP000011721"/>
    </source>
</evidence>
<dbReference type="Pfam" id="PF00374">
    <property type="entry name" value="NiFeSe_Hases"/>
    <property type="match status" value="2"/>
</dbReference>
<organism evidence="7 8">
    <name type="scientific">Desulfocapsa sulfexigens (strain DSM 10523 / SB164P1)</name>
    <dbReference type="NCBI Taxonomy" id="1167006"/>
    <lineage>
        <taxon>Bacteria</taxon>
        <taxon>Pseudomonadati</taxon>
        <taxon>Thermodesulfobacteriota</taxon>
        <taxon>Desulfobulbia</taxon>
        <taxon>Desulfobulbales</taxon>
        <taxon>Desulfocapsaceae</taxon>
        <taxon>Desulfocapsa</taxon>
    </lineage>
</organism>
<dbReference type="OrthoDB" id="9761717at2"/>
<dbReference type="KEGG" id="dsf:UWK_01341"/>
<dbReference type="Gene3D" id="1.10.645.10">
    <property type="entry name" value="Cytochrome-c3 Hydrogenase, chain B"/>
    <property type="match status" value="1"/>
</dbReference>
<feature type="binding site" evidence="6">
    <location>
        <position position="423"/>
    </location>
    <ligand>
        <name>Fe cation</name>
        <dbReference type="ChEBI" id="CHEBI:24875"/>
    </ligand>
</feature>
<feature type="binding site" evidence="6">
    <location>
        <position position="66"/>
    </location>
    <ligand>
        <name>Ni(2+)</name>
        <dbReference type="ChEBI" id="CHEBI:49786"/>
    </ligand>
</feature>
<feature type="binding site" evidence="6">
    <location>
        <position position="47"/>
    </location>
    <ligand>
        <name>Mg(2+)</name>
        <dbReference type="ChEBI" id="CHEBI:18420"/>
    </ligand>
</feature>
<feature type="binding site" evidence="6">
    <location>
        <position position="69"/>
    </location>
    <ligand>
        <name>Fe cation</name>
        <dbReference type="ChEBI" id="CHEBI:24875"/>
    </ligand>
</feature>
<dbReference type="InterPro" id="IPR018194">
    <property type="entry name" value="Ni-dep_hyd_lsu_Ni_BS"/>
</dbReference>
<dbReference type="PROSITE" id="PS00508">
    <property type="entry name" value="NI_HGENASE_L_2"/>
    <property type="match status" value="1"/>
</dbReference>
<keyword evidence="8" id="KW-1185">Reference proteome</keyword>
<dbReference type="SUPFAM" id="SSF56762">
    <property type="entry name" value="HydB/Nqo4-like"/>
    <property type="match status" value="1"/>
</dbReference>
<accession>M1P8A7</accession>
<dbReference type="Proteomes" id="UP000011721">
    <property type="component" value="Chromosome"/>
</dbReference>
<evidence type="ECO:0000313" key="7">
    <source>
        <dbReference type="EMBL" id="AGF77902.1"/>
    </source>
</evidence>
<evidence type="ECO:0000256" key="2">
    <source>
        <dbReference type="ARBA" id="ARBA00009292"/>
    </source>
</evidence>
<feature type="binding site" evidence="6">
    <location>
        <position position="69"/>
    </location>
    <ligand>
        <name>Ni(2+)</name>
        <dbReference type="ChEBI" id="CHEBI:49786"/>
    </ligand>
</feature>
<comment type="similarity">
    <text evidence="2">Belongs to the [NiFe]/[NiFeSe] hydrogenase large subunit family.</text>
</comment>
<dbReference type="eggNOG" id="COG3259">
    <property type="taxonomic scope" value="Bacteria"/>
</dbReference>
<dbReference type="GO" id="GO:0008901">
    <property type="term" value="F:ferredoxin hydrogenase activity"/>
    <property type="evidence" value="ECO:0007669"/>
    <property type="project" value="InterPro"/>
</dbReference>
<dbReference type="RefSeq" id="WP_015403594.1">
    <property type="nucleotide sequence ID" value="NC_020304.1"/>
</dbReference>
<dbReference type="InterPro" id="IPR001501">
    <property type="entry name" value="Ni-dep_hyd_lsu"/>
</dbReference>
<dbReference type="GO" id="GO:0016151">
    <property type="term" value="F:nickel cation binding"/>
    <property type="evidence" value="ECO:0007669"/>
    <property type="project" value="InterPro"/>
</dbReference>
<evidence type="ECO:0000256" key="4">
    <source>
        <dbReference type="ARBA" id="ARBA00022723"/>
    </source>
</evidence>
<comment type="cofactor">
    <cofactor evidence="6">
        <name>Fe cation</name>
        <dbReference type="ChEBI" id="CHEBI:24875"/>
    </cofactor>
</comment>
<sequence>MGESISCDININHLTRVEGHGNIRIRIKNGKVENASWDVVETPRFFEAILVGKHWENAPILCGRICGICSIGHTLASIRAVENAFAMVPSLQTQRLRLLLKHMETLQSHILHLYFLVAPDFLGTDSVLELIKPHGDEVQRAARLKLLANDGGDLIGGRRLHPTRTVVGGFTMLPDRIKLATLRQRLHAALADLNKTAELFGSFAIPDFTRETEFVSLKSDGNYPFIGGQLVSSDGVLREEEEYLTMSNEYMVSHSTSKWSKLSRPSLAVGALARINNNFASLHPHAQDIANNLGLHPVSHNPFMNNVAQLVECVHVVQDSISLIDELLGSEWQEPRQTVTPRAGAGTGAVEVPRGILYHWYQFDKDGRITRADCVIPTSQNNANIHYDIIALAQKLAAQGKDDQEIRLLAEMLVRSYDPCISCSVH</sequence>
<dbReference type="InterPro" id="IPR029014">
    <property type="entry name" value="NiFe-Hase_large"/>
</dbReference>
<evidence type="ECO:0000256" key="3">
    <source>
        <dbReference type="ARBA" id="ARBA00022596"/>
    </source>
</evidence>
<dbReference type="HOGENOM" id="CLU_044556_0_0_7"/>
<evidence type="ECO:0000256" key="5">
    <source>
        <dbReference type="ARBA" id="ARBA00023002"/>
    </source>
</evidence>
<keyword evidence="4 6" id="KW-0479">Metal-binding</keyword>
<feature type="binding site" evidence="6">
    <location>
        <position position="426"/>
    </location>
    <ligand>
        <name>Mg(2+)</name>
        <dbReference type="ChEBI" id="CHEBI:18420"/>
    </ligand>
</feature>
<name>M1P8A7_DESSD</name>
<dbReference type="PANTHER" id="PTHR43600:SF2">
    <property type="entry name" value="F420-NON-REDUCING HYDROGENASE VHU SUBUNIT A"/>
    <property type="match status" value="1"/>
</dbReference>
<keyword evidence="3 6" id="KW-0533">Nickel</keyword>
<dbReference type="PATRIC" id="fig|1167006.5.peg.1479"/>
<keyword evidence="6" id="KW-0460">Magnesium</keyword>
<dbReference type="PANTHER" id="PTHR43600">
    <property type="entry name" value="COENZYME F420 HYDROGENASE, SUBUNIT ALPHA"/>
    <property type="match status" value="1"/>
</dbReference>
<keyword evidence="5" id="KW-0560">Oxidoreductase</keyword>
<keyword evidence="6" id="KW-0408">Iron</keyword>
<proteinExistence type="inferred from homology"/>
<protein>
    <submittedName>
        <fullName evidence="7">Coenzyme F420-reducing hydrogenase, alpha subunit</fullName>
    </submittedName>
</protein>
<reference evidence="8" key="1">
    <citation type="journal article" date="2013" name="Stand. Genomic Sci.">
        <title>Complete genome sequence of Desulfocapsa sulfexigens, a marine deltaproteobacterium specialized in disproportionating inorganic sulfur compounds.</title>
        <authorList>
            <person name="Finster K.W."/>
            <person name="Kjeldsen K.U."/>
            <person name="Kube M."/>
            <person name="Reinhardt R."/>
            <person name="Mussmann M."/>
            <person name="Amann R."/>
            <person name="Schreiber L."/>
        </authorList>
    </citation>
    <scope>NUCLEOTIDE SEQUENCE [LARGE SCALE GENOMIC DNA]</scope>
    <source>
        <strain evidence="8">DSM 10523 / SB164P1</strain>
    </source>
</reference>
<dbReference type="AlphaFoldDB" id="M1P8A7"/>
<comment type="cofactor">
    <cofactor evidence="1 6">
        <name>Ni(2+)</name>
        <dbReference type="ChEBI" id="CHEBI:49786"/>
    </cofactor>
</comment>